<evidence type="ECO:0008006" key="4">
    <source>
        <dbReference type="Google" id="ProtNLM"/>
    </source>
</evidence>
<dbReference type="PROSITE" id="PS51257">
    <property type="entry name" value="PROKAR_LIPOPROTEIN"/>
    <property type="match status" value="1"/>
</dbReference>
<accession>A0A0P0YY03</accession>
<feature type="signal peptide" evidence="2">
    <location>
        <begin position="1"/>
        <end position="23"/>
    </location>
</feature>
<evidence type="ECO:0000256" key="2">
    <source>
        <dbReference type="SAM" id="SignalP"/>
    </source>
</evidence>
<dbReference type="EMBL" id="LC066372">
    <property type="protein sequence ID" value="BAT26463.1"/>
    <property type="molecule type" value="Genomic_DNA"/>
</dbReference>
<protein>
    <recommendedName>
        <fullName evidence="4">Argininosuccinate lyase</fullName>
    </recommendedName>
</protein>
<evidence type="ECO:0000256" key="1">
    <source>
        <dbReference type="SAM" id="MobiDB-lite"/>
    </source>
</evidence>
<feature type="region of interest" description="Disordered" evidence="1">
    <location>
        <begin position="41"/>
        <end position="61"/>
    </location>
</feature>
<proteinExistence type="predicted"/>
<sequence>MTRIALFSLCLALLAGCGGMNRAVGVLPNTLDDLEARSAAARDAPDDMVNSGTAATPAPVR</sequence>
<feature type="chain" id="PRO_5006057877" description="Argininosuccinate lyase" evidence="2">
    <location>
        <begin position="24"/>
        <end position="61"/>
    </location>
</feature>
<name>A0A0P0YY03_9HYPH</name>
<dbReference type="AlphaFoldDB" id="A0A0P0YY03"/>
<keyword evidence="2" id="KW-0732">Signal</keyword>
<evidence type="ECO:0000313" key="3">
    <source>
        <dbReference type="EMBL" id="BAT26463.1"/>
    </source>
</evidence>
<reference evidence="3" key="1">
    <citation type="journal article" date="2015" name="Proc. Natl. Acad. Sci. U.S.A.">
        <title>Bacterial clade with the ribosomal RNA operon on a small plasmid rather than the chromosome.</title>
        <authorList>
            <person name="Anda M."/>
            <person name="Ohtsubo Y."/>
            <person name="Okubo T."/>
            <person name="Sugawara M."/>
            <person name="Nagata Y."/>
            <person name="Tsuda M."/>
            <person name="Minamisawa K."/>
            <person name="Mitsui H."/>
        </authorList>
    </citation>
    <scope>NUCLEOTIDE SEQUENCE</scope>
    <source>
        <strain evidence="3">DSM 14790</strain>
    </source>
</reference>
<organism evidence="3">
    <name type="scientific">Aurantimonas coralicida</name>
    <dbReference type="NCBI Taxonomy" id="182270"/>
    <lineage>
        <taxon>Bacteria</taxon>
        <taxon>Pseudomonadati</taxon>
        <taxon>Pseudomonadota</taxon>
        <taxon>Alphaproteobacteria</taxon>
        <taxon>Hyphomicrobiales</taxon>
        <taxon>Aurantimonadaceae</taxon>
        <taxon>Aurantimonas</taxon>
    </lineage>
</organism>